<keyword evidence="3 5" id="KW-1133">Transmembrane helix</keyword>
<feature type="domain" description="ABC-2 type transporter transmembrane" evidence="6">
    <location>
        <begin position="19"/>
        <end position="364"/>
    </location>
</feature>
<dbReference type="GO" id="GO:0016020">
    <property type="term" value="C:membrane"/>
    <property type="evidence" value="ECO:0007669"/>
    <property type="project" value="UniProtKB-SubCell"/>
</dbReference>
<evidence type="ECO:0000313" key="7">
    <source>
        <dbReference type="EMBL" id="NSK13434.1"/>
    </source>
</evidence>
<evidence type="ECO:0000313" key="9">
    <source>
        <dbReference type="Proteomes" id="UP000528555"/>
    </source>
</evidence>
<dbReference type="Proteomes" id="UP000528555">
    <property type="component" value="Unassembled WGS sequence"/>
</dbReference>
<keyword evidence="9" id="KW-1185">Reference proteome</keyword>
<feature type="transmembrane region" description="Helical" evidence="5">
    <location>
        <begin position="343"/>
        <end position="366"/>
    </location>
</feature>
<evidence type="ECO:0000256" key="3">
    <source>
        <dbReference type="ARBA" id="ARBA00022989"/>
    </source>
</evidence>
<evidence type="ECO:0000259" key="6">
    <source>
        <dbReference type="Pfam" id="PF12698"/>
    </source>
</evidence>
<feature type="transmembrane region" description="Helical" evidence="5">
    <location>
        <begin position="20"/>
        <end position="37"/>
    </location>
</feature>
<dbReference type="Proteomes" id="UP000701680">
    <property type="component" value="Unassembled WGS sequence"/>
</dbReference>
<organism evidence="8 9">
    <name type="scientific">Dorea phocaeensis</name>
    <dbReference type="NCBI Taxonomy" id="2040291"/>
    <lineage>
        <taxon>Bacteria</taxon>
        <taxon>Bacillati</taxon>
        <taxon>Bacillota</taxon>
        <taxon>Clostridia</taxon>
        <taxon>Lachnospirales</taxon>
        <taxon>Lachnospiraceae</taxon>
        <taxon>Dorea</taxon>
    </lineage>
</organism>
<evidence type="ECO:0000256" key="2">
    <source>
        <dbReference type="ARBA" id="ARBA00022692"/>
    </source>
</evidence>
<dbReference type="Pfam" id="PF12698">
    <property type="entry name" value="ABC2_membrane_3"/>
    <property type="match status" value="1"/>
</dbReference>
<keyword evidence="4 5" id="KW-0472">Membrane</keyword>
<feature type="transmembrane region" description="Helical" evidence="5">
    <location>
        <begin position="254"/>
        <end position="275"/>
    </location>
</feature>
<name>A0A850HGY6_9FIRM</name>
<dbReference type="EMBL" id="JAAITX010000001">
    <property type="protein sequence ID" value="NVH57437.1"/>
    <property type="molecule type" value="Genomic_DNA"/>
</dbReference>
<feature type="transmembrane region" description="Helical" evidence="5">
    <location>
        <begin position="287"/>
        <end position="306"/>
    </location>
</feature>
<dbReference type="AlphaFoldDB" id="A0A850HGY6"/>
<dbReference type="PANTHER" id="PTHR43027">
    <property type="entry name" value="DOXORUBICIN RESISTANCE ABC TRANSPORTER PERMEASE PROTEIN DRRC-RELATED"/>
    <property type="match status" value="1"/>
</dbReference>
<evidence type="ECO:0000256" key="1">
    <source>
        <dbReference type="ARBA" id="ARBA00004141"/>
    </source>
</evidence>
<reference evidence="9 10" key="1">
    <citation type="journal article" date="2020" name="Cell Host Microbe">
        <title>Functional and Genomic Variation between Human-Derived Isolates of Lachnospiraceae Reveals Inter- and Intra-Species Diversity.</title>
        <authorList>
            <person name="Sorbara M.T."/>
            <person name="Littmann E.R."/>
            <person name="Fontana E."/>
            <person name="Moody T.U."/>
            <person name="Kohout C.E."/>
            <person name="Gjonbalaj M."/>
            <person name="Eaton V."/>
            <person name="Seok R."/>
            <person name="Leiner I.M."/>
            <person name="Pamer E.G."/>
        </authorList>
    </citation>
    <scope>NUCLEOTIDE SEQUENCE [LARGE SCALE GENOMIC DNA]</scope>
    <source>
        <strain evidence="8 9">MSK.17.11</strain>
        <strain evidence="7 10">MSK.17.38</strain>
    </source>
</reference>
<comment type="subcellular location">
    <subcellularLocation>
        <location evidence="1">Membrane</location>
        <topology evidence="1">Multi-pass membrane protein</topology>
    </subcellularLocation>
</comment>
<dbReference type="PANTHER" id="PTHR43027:SF1">
    <property type="entry name" value="DOXORUBICIN RESISTANCE ABC TRANSPORTER PERMEASE PROTEIN DRRC-RELATED"/>
    <property type="match status" value="1"/>
</dbReference>
<dbReference type="RefSeq" id="WP_173814139.1">
    <property type="nucleotide sequence ID" value="NZ_JAAITX010000001.1"/>
</dbReference>
<dbReference type="EMBL" id="JAAIUO010000001">
    <property type="protein sequence ID" value="NSK13434.1"/>
    <property type="molecule type" value="Genomic_DNA"/>
</dbReference>
<evidence type="ECO:0000256" key="5">
    <source>
        <dbReference type="SAM" id="Phobius"/>
    </source>
</evidence>
<reference evidence="8" key="2">
    <citation type="submission" date="2020-02" db="EMBL/GenBank/DDBJ databases">
        <authorList>
            <person name="Littmann E."/>
            <person name="Sorbara M."/>
        </authorList>
    </citation>
    <scope>NUCLEOTIDE SEQUENCE</scope>
    <source>
        <strain evidence="8">MSK.17.11</strain>
        <strain evidence="7">MSK.17.38</strain>
    </source>
</reference>
<evidence type="ECO:0000313" key="8">
    <source>
        <dbReference type="EMBL" id="NVH57437.1"/>
    </source>
</evidence>
<feature type="transmembrane region" description="Helical" evidence="5">
    <location>
        <begin position="175"/>
        <end position="196"/>
    </location>
</feature>
<proteinExistence type="predicted"/>
<accession>A0A850HGY6</accession>
<dbReference type="InterPro" id="IPR013525">
    <property type="entry name" value="ABC2_TM"/>
</dbReference>
<sequence>MLFLFKYRFLQTVRDLPIMFWALAFPLILATLFYFSFGRAGLSATGESKWEAVKVCVIDHSPAFSSFLQSMDGDALNILPSASEKEALQMLDEGTIAGIYYAGETPSLTVGRNGLNESILTTMLDTYNQNAAIFKKIAETHPENLPAAIQSSQDYRQLVYETTLGGETLDPSVQYFFALIAYACLSGAFLGVRASFDSQANLTALGARRSVTPTHKLTLILIDMLVLVTIHFANIMILTIYIGNVLGISLGTDYTSLLLVNFMGSLIGITMGLAFGSLTKLSLNIKMSLTVVITLLPSFLAGLMFANMKNIIEQHVPFINRINPAAVLSDAYYCMGVYQDMDRFVRCIVTLVIMSILFLTAAFLGIRRERYDSI</sequence>
<gene>
    <name evidence="8" type="ORF">G5A66_01990</name>
    <name evidence="7" type="ORF">G5A75_00820</name>
</gene>
<keyword evidence="2 5" id="KW-0812">Transmembrane</keyword>
<feature type="transmembrane region" description="Helical" evidence="5">
    <location>
        <begin position="217"/>
        <end position="242"/>
    </location>
</feature>
<protein>
    <submittedName>
        <fullName evidence="8">ABC transporter permease</fullName>
    </submittedName>
</protein>
<evidence type="ECO:0000313" key="10">
    <source>
        <dbReference type="Proteomes" id="UP000701680"/>
    </source>
</evidence>
<dbReference type="InterPro" id="IPR052902">
    <property type="entry name" value="ABC-2_transporter"/>
</dbReference>
<comment type="caution">
    <text evidence="8">The sequence shown here is derived from an EMBL/GenBank/DDBJ whole genome shotgun (WGS) entry which is preliminary data.</text>
</comment>
<dbReference type="GO" id="GO:0140359">
    <property type="term" value="F:ABC-type transporter activity"/>
    <property type="evidence" value="ECO:0007669"/>
    <property type="project" value="InterPro"/>
</dbReference>
<evidence type="ECO:0000256" key="4">
    <source>
        <dbReference type="ARBA" id="ARBA00023136"/>
    </source>
</evidence>